<keyword evidence="5" id="KW-1185">Reference proteome</keyword>
<evidence type="ECO:0000313" key="4">
    <source>
        <dbReference type="EMBL" id="GII54524.1"/>
    </source>
</evidence>
<dbReference type="Gene3D" id="2.30.30.110">
    <property type="match status" value="1"/>
</dbReference>
<comment type="function">
    <text evidence="3">Toxic component of a type II toxin-antitoxin (TA) system.</text>
</comment>
<dbReference type="Pfam" id="PF02452">
    <property type="entry name" value="PemK_toxin"/>
    <property type="match status" value="1"/>
</dbReference>
<dbReference type="EMBL" id="BOOR01000018">
    <property type="protein sequence ID" value="GII54524.1"/>
    <property type="molecule type" value="Genomic_DNA"/>
</dbReference>
<dbReference type="EC" id="3.1.-.-" evidence="3"/>
<dbReference type="Proteomes" id="UP000605992">
    <property type="component" value="Unassembled WGS sequence"/>
</dbReference>
<dbReference type="AlphaFoldDB" id="A0A8J3V5S7"/>
<proteinExistence type="inferred from homology"/>
<dbReference type="InterPro" id="IPR011067">
    <property type="entry name" value="Plasmid_toxin/cell-grow_inhib"/>
</dbReference>
<dbReference type="GO" id="GO:0016787">
    <property type="term" value="F:hydrolase activity"/>
    <property type="evidence" value="ECO:0007669"/>
    <property type="project" value="UniProtKB-KW"/>
</dbReference>
<evidence type="ECO:0000256" key="3">
    <source>
        <dbReference type="PIRNR" id="PIRNR033490"/>
    </source>
</evidence>
<dbReference type="InterPro" id="IPR003477">
    <property type="entry name" value="PemK-like"/>
</dbReference>
<reference evidence="4" key="1">
    <citation type="submission" date="2021-01" db="EMBL/GenBank/DDBJ databases">
        <title>Whole genome shotgun sequence of Planotetraspora thailandica NBRC 104271.</title>
        <authorList>
            <person name="Komaki H."/>
            <person name="Tamura T."/>
        </authorList>
    </citation>
    <scope>NUCLEOTIDE SEQUENCE</scope>
    <source>
        <strain evidence="4">NBRC 104271</strain>
    </source>
</reference>
<dbReference type="SUPFAM" id="SSF50118">
    <property type="entry name" value="Cell growth inhibitor/plasmid maintenance toxic component"/>
    <property type="match status" value="1"/>
</dbReference>
<keyword evidence="3" id="KW-0378">Hydrolase</keyword>
<evidence type="ECO:0000313" key="5">
    <source>
        <dbReference type="Proteomes" id="UP000605992"/>
    </source>
</evidence>
<organism evidence="4 5">
    <name type="scientific">Planotetraspora thailandica</name>
    <dbReference type="NCBI Taxonomy" id="487172"/>
    <lineage>
        <taxon>Bacteria</taxon>
        <taxon>Bacillati</taxon>
        <taxon>Actinomycetota</taxon>
        <taxon>Actinomycetes</taxon>
        <taxon>Streptosporangiales</taxon>
        <taxon>Streptosporangiaceae</taxon>
        <taxon>Planotetraspora</taxon>
    </lineage>
</organism>
<dbReference type="PIRSF" id="PIRSF033490">
    <property type="entry name" value="MazF"/>
    <property type="match status" value="1"/>
</dbReference>
<keyword evidence="3" id="KW-0540">Nuclease</keyword>
<dbReference type="GO" id="GO:0016075">
    <property type="term" value="P:rRNA catabolic process"/>
    <property type="evidence" value="ECO:0007669"/>
    <property type="project" value="TreeGrafter"/>
</dbReference>
<evidence type="ECO:0000256" key="1">
    <source>
        <dbReference type="ARBA" id="ARBA00007521"/>
    </source>
</evidence>
<keyword evidence="3" id="KW-0255">Endonuclease</keyword>
<dbReference type="PANTHER" id="PTHR33988">
    <property type="entry name" value="ENDORIBONUCLEASE MAZF-RELATED"/>
    <property type="match status" value="1"/>
</dbReference>
<comment type="caution">
    <text evidence="4">The sequence shown here is derived from an EMBL/GenBank/DDBJ whole genome shotgun (WGS) entry which is preliminary data.</text>
</comment>
<comment type="similarity">
    <text evidence="1 3">Belongs to the PemK/MazF family.</text>
</comment>
<protein>
    <recommendedName>
        <fullName evidence="3">mRNA interferase</fullName>
        <ecNumber evidence="3">3.1.-.-</ecNumber>
    </recommendedName>
</protein>
<name>A0A8J3V5S7_9ACTN</name>
<sequence length="110" mass="12361">MRLSQGDIWFADFGEPVGAEQGFPRPALVLSNGRYNAAGFKLVIVAPLTTRDRGWSHHVEVPPQSTGLHKTSWVMPQQARAISPLRMECRLGRAPRTVVHEVLDLLERMF</sequence>
<evidence type="ECO:0000256" key="2">
    <source>
        <dbReference type="ARBA" id="ARBA00022649"/>
    </source>
</evidence>
<dbReference type="RefSeq" id="WP_203944745.1">
    <property type="nucleotide sequence ID" value="NZ_BOOR01000018.1"/>
</dbReference>
<dbReference type="GO" id="GO:0006402">
    <property type="term" value="P:mRNA catabolic process"/>
    <property type="evidence" value="ECO:0007669"/>
    <property type="project" value="TreeGrafter"/>
</dbReference>
<keyword evidence="2" id="KW-1277">Toxin-antitoxin system</keyword>
<dbReference type="GO" id="GO:0003677">
    <property type="term" value="F:DNA binding"/>
    <property type="evidence" value="ECO:0007669"/>
    <property type="project" value="InterPro"/>
</dbReference>
<gene>
    <name evidence="4" type="ORF">Pth03_29130</name>
</gene>
<dbReference type="GO" id="GO:0004521">
    <property type="term" value="F:RNA endonuclease activity"/>
    <property type="evidence" value="ECO:0007669"/>
    <property type="project" value="TreeGrafter"/>
</dbReference>
<accession>A0A8J3V5S7</accession>